<feature type="compositionally biased region" description="Basic and acidic residues" evidence="2">
    <location>
        <begin position="346"/>
        <end position="364"/>
    </location>
</feature>
<feature type="compositionally biased region" description="Basic and acidic residues" evidence="2">
    <location>
        <begin position="250"/>
        <end position="263"/>
    </location>
</feature>
<protein>
    <submittedName>
        <fullName evidence="3">DgyrCDS1523</fullName>
    </submittedName>
</protein>
<keyword evidence="4" id="KW-1185">Reference proteome</keyword>
<organism evidence="3 4">
    <name type="scientific">Dimorphilus gyrociliatus</name>
    <dbReference type="NCBI Taxonomy" id="2664684"/>
    <lineage>
        <taxon>Eukaryota</taxon>
        <taxon>Metazoa</taxon>
        <taxon>Spiralia</taxon>
        <taxon>Lophotrochozoa</taxon>
        <taxon>Annelida</taxon>
        <taxon>Polychaeta</taxon>
        <taxon>Polychaeta incertae sedis</taxon>
        <taxon>Dinophilidae</taxon>
        <taxon>Dimorphilus</taxon>
    </lineage>
</organism>
<feature type="region of interest" description="Disordered" evidence="2">
    <location>
        <begin position="82"/>
        <end position="116"/>
    </location>
</feature>
<feature type="coiled-coil region" evidence="1">
    <location>
        <begin position="153"/>
        <end position="180"/>
    </location>
</feature>
<dbReference type="EMBL" id="CAJFCJ010000002">
    <property type="protein sequence ID" value="CAD5112294.1"/>
    <property type="molecule type" value="Genomic_DNA"/>
</dbReference>
<sequence length="416" mass="48987">MDMPDDFIVKLMQLKMKVKDPKLESFLKNMEDIYDKETDAMIHFLSRSRTEMQLTANMISKQQEADRMETERLALQSRQSMMMGNQRDRTFSETVNRKKHTPRMSESVSMPSISRMSTISGRNTAWSSDTLSFEKETSSVTSNEKDPRQRWKEKKAAIRKKQLEQEVVEQMKQRKQVREFLATPRPPTRNGTLPNIKDKPPNMSRQMTLLSRESSMVLPGTPEVWKKKTDDDVDLEKEFAEEKEAILRNMQVHESKVQNERARQSQIVQMMKEKRKAKKEEEAQKATELLQQADDVEKTQTEGKNRQWNKLKEKLEEKKKRKKKKKEEKQKKKQLEASADDDIDNEEVKANGEASNKDEQRIDDILDELDQAIQESPEAEKSKKKRKKSKKDKEKKKKKKDKNKEFEQEENVESEA</sequence>
<accession>A0A7I8VAH1</accession>
<proteinExistence type="predicted"/>
<keyword evidence="1" id="KW-0175">Coiled coil</keyword>
<feature type="region of interest" description="Disordered" evidence="2">
    <location>
        <begin position="250"/>
        <end position="416"/>
    </location>
</feature>
<reference evidence="3 4" key="1">
    <citation type="submission" date="2020-08" db="EMBL/GenBank/DDBJ databases">
        <authorList>
            <person name="Hejnol A."/>
        </authorList>
    </citation>
    <scope>NUCLEOTIDE SEQUENCE [LARGE SCALE GENOMIC DNA]</scope>
</reference>
<dbReference type="Proteomes" id="UP000549394">
    <property type="component" value="Unassembled WGS sequence"/>
</dbReference>
<feature type="compositionally biased region" description="Basic residues" evidence="2">
    <location>
        <begin position="382"/>
        <end position="401"/>
    </location>
</feature>
<feature type="region of interest" description="Disordered" evidence="2">
    <location>
        <begin position="183"/>
        <end position="202"/>
    </location>
</feature>
<comment type="caution">
    <text evidence="3">The sequence shown here is derived from an EMBL/GenBank/DDBJ whole genome shotgun (WGS) entry which is preliminary data.</text>
</comment>
<evidence type="ECO:0000313" key="3">
    <source>
        <dbReference type="EMBL" id="CAD5112294.1"/>
    </source>
</evidence>
<feature type="compositionally biased region" description="Basic and acidic residues" evidence="2">
    <location>
        <begin position="295"/>
        <end position="318"/>
    </location>
</feature>
<feature type="compositionally biased region" description="Polar residues" evidence="2">
    <location>
        <begin position="104"/>
        <end position="116"/>
    </location>
</feature>
<dbReference type="AlphaFoldDB" id="A0A7I8VAH1"/>
<evidence type="ECO:0000313" key="4">
    <source>
        <dbReference type="Proteomes" id="UP000549394"/>
    </source>
</evidence>
<name>A0A7I8VAH1_9ANNE</name>
<gene>
    <name evidence="3" type="ORF">DGYR_LOCUS1470</name>
</gene>
<evidence type="ECO:0000256" key="1">
    <source>
        <dbReference type="SAM" id="Coils"/>
    </source>
</evidence>
<evidence type="ECO:0000256" key="2">
    <source>
        <dbReference type="SAM" id="MobiDB-lite"/>
    </source>
</evidence>
<feature type="compositionally biased region" description="Acidic residues" evidence="2">
    <location>
        <begin position="407"/>
        <end position="416"/>
    </location>
</feature>